<comment type="pathway">
    <text evidence="1">Cell wall biogenesis; cell wall polysaccharide biosynthesis.</text>
</comment>
<evidence type="ECO:0000256" key="2">
    <source>
        <dbReference type="ARBA" id="ARBA00006739"/>
    </source>
</evidence>
<evidence type="ECO:0000256" key="1">
    <source>
        <dbReference type="ARBA" id="ARBA00004776"/>
    </source>
</evidence>
<dbReference type="AlphaFoldDB" id="A0A7H2BGW4"/>
<comment type="similarity">
    <text evidence="2">Belongs to the glycosyltransferase 2 family.</text>
</comment>
<dbReference type="InterPro" id="IPR029044">
    <property type="entry name" value="Nucleotide-diphossugar_trans"/>
</dbReference>
<accession>A0A7H2BGW4</accession>
<dbReference type="EMBL" id="CP061539">
    <property type="protein sequence ID" value="QNV38910.1"/>
    <property type="molecule type" value="Genomic_DNA"/>
</dbReference>
<dbReference type="InterPro" id="IPR001173">
    <property type="entry name" value="Glyco_trans_2-like"/>
</dbReference>
<dbReference type="PANTHER" id="PTHR43179">
    <property type="entry name" value="RHAMNOSYLTRANSFERASE WBBL"/>
    <property type="match status" value="1"/>
</dbReference>
<proteinExistence type="inferred from homology"/>
<dbReference type="Proteomes" id="UP000516404">
    <property type="component" value="Chromosome"/>
</dbReference>
<evidence type="ECO:0000259" key="5">
    <source>
        <dbReference type="Pfam" id="PF00535"/>
    </source>
</evidence>
<reference evidence="6 7" key="1">
    <citation type="submission" date="2020-09" db="EMBL/GenBank/DDBJ databases">
        <title>Investigation of environmental microbes.</title>
        <authorList>
            <person name="Ou Y."/>
            <person name="Kang Q."/>
        </authorList>
    </citation>
    <scope>NUCLEOTIDE SEQUENCE [LARGE SCALE GENOMIC DNA]</scope>
    <source>
        <strain evidence="6 7">KJZ-14</strain>
    </source>
</reference>
<dbReference type="Pfam" id="PF00535">
    <property type="entry name" value="Glycos_transf_2"/>
    <property type="match status" value="1"/>
</dbReference>
<protein>
    <submittedName>
        <fullName evidence="6">Glycosyltransferase family 2 protein</fullName>
    </submittedName>
</protein>
<evidence type="ECO:0000313" key="6">
    <source>
        <dbReference type="EMBL" id="QNV38910.1"/>
    </source>
</evidence>
<feature type="domain" description="Glycosyltransferase 2-like" evidence="5">
    <location>
        <begin position="7"/>
        <end position="127"/>
    </location>
</feature>
<dbReference type="KEGG" id="rter:IDM49_08890"/>
<keyword evidence="7" id="KW-1185">Reference proteome</keyword>
<gene>
    <name evidence="6" type="ORF">IDM49_08890</name>
</gene>
<evidence type="ECO:0000313" key="7">
    <source>
        <dbReference type="Proteomes" id="UP000516404"/>
    </source>
</evidence>
<sequence>MGNFTSSIVIPFYGDSADAVALISQLQRQKKYEQPIEIIISDDCSPEPFPELEGVRVVRRETNGGFGSAVNSGAEIATGKWLFILNSDLTIPPDFIQRMVEKGEEYGEALISPQVVDHEGRGQWVGRKFPTTFHYGWEWFTALARFRHTSWWQRAVGHDLSCVTGKTATPDWVIGACMMLPTQTFKDLGGFDQRFFMNCEEVDLQRRLAERGIPRVFAGDITVEHVGGGSSGENKQRRQWVTDARFIYADKWNEQKHLKQVLTGISYLNYAVNKLREKRNPAVNAREILNYELSFVKGQP</sequence>
<keyword evidence="4 6" id="KW-0808">Transferase</keyword>
<dbReference type="Gene3D" id="3.90.550.10">
    <property type="entry name" value="Spore Coat Polysaccharide Biosynthesis Protein SpsA, Chain A"/>
    <property type="match status" value="1"/>
</dbReference>
<organism evidence="6 7">
    <name type="scientific">Rothia terrae</name>
    <dbReference type="NCBI Taxonomy" id="396015"/>
    <lineage>
        <taxon>Bacteria</taxon>
        <taxon>Bacillati</taxon>
        <taxon>Actinomycetota</taxon>
        <taxon>Actinomycetes</taxon>
        <taxon>Micrococcales</taxon>
        <taxon>Micrococcaceae</taxon>
        <taxon>Rothia</taxon>
    </lineage>
</organism>
<evidence type="ECO:0000256" key="3">
    <source>
        <dbReference type="ARBA" id="ARBA00022676"/>
    </source>
</evidence>
<keyword evidence="3" id="KW-0328">Glycosyltransferase</keyword>
<dbReference type="GO" id="GO:0016757">
    <property type="term" value="F:glycosyltransferase activity"/>
    <property type="evidence" value="ECO:0007669"/>
    <property type="project" value="UniProtKB-KW"/>
</dbReference>
<dbReference type="PANTHER" id="PTHR43179:SF12">
    <property type="entry name" value="GALACTOFURANOSYLTRANSFERASE GLFT2"/>
    <property type="match status" value="1"/>
</dbReference>
<evidence type="ECO:0000256" key="4">
    <source>
        <dbReference type="ARBA" id="ARBA00022679"/>
    </source>
</evidence>
<dbReference type="SUPFAM" id="SSF53448">
    <property type="entry name" value="Nucleotide-diphospho-sugar transferases"/>
    <property type="match status" value="1"/>
</dbReference>
<name>A0A7H2BGW4_9MICC</name>